<proteinExistence type="predicted"/>
<keyword evidence="10" id="KW-1185">Reference proteome</keyword>
<keyword evidence="4" id="KW-0496">Mitochondrion</keyword>
<feature type="region of interest" description="Disordered" evidence="6">
    <location>
        <begin position="146"/>
        <end position="185"/>
    </location>
</feature>
<reference evidence="9" key="1">
    <citation type="submission" date="2023-03" db="EMBL/GenBank/DDBJ databases">
        <title>Massive genome expansion in bonnet fungi (Mycena s.s.) driven by repeated elements and novel gene families across ecological guilds.</title>
        <authorList>
            <consortium name="Lawrence Berkeley National Laboratory"/>
            <person name="Harder C.B."/>
            <person name="Miyauchi S."/>
            <person name="Viragh M."/>
            <person name="Kuo A."/>
            <person name="Thoen E."/>
            <person name="Andreopoulos B."/>
            <person name="Lu D."/>
            <person name="Skrede I."/>
            <person name="Drula E."/>
            <person name="Henrissat B."/>
            <person name="Morin E."/>
            <person name="Kohler A."/>
            <person name="Barry K."/>
            <person name="LaButti K."/>
            <person name="Morin E."/>
            <person name="Salamov A."/>
            <person name="Lipzen A."/>
            <person name="Mereny Z."/>
            <person name="Hegedus B."/>
            <person name="Baldrian P."/>
            <person name="Stursova M."/>
            <person name="Weitz H."/>
            <person name="Taylor A."/>
            <person name="Grigoriev I.V."/>
            <person name="Nagy L.G."/>
            <person name="Martin F."/>
            <person name="Kauserud H."/>
        </authorList>
    </citation>
    <scope>NUCLEOTIDE SEQUENCE</scope>
    <source>
        <strain evidence="9">9144</strain>
    </source>
</reference>
<keyword evidence="3 7" id="KW-1133">Transmembrane helix</keyword>
<protein>
    <submittedName>
        <fullName evidence="9">Hypoxia induced protein conserved region-domain-containing protein</fullName>
    </submittedName>
</protein>
<dbReference type="Proteomes" id="UP001219525">
    <property type="component" value="Unassembled WGS sequence"/>
</dbReference>
<organism evidence="9 10">
    <name type="scientific">Mycena pura</name>
    <dbReference type="NCBI Taxonomy" id="153505"/>
    <lineage>
        <taxon>Eukaryota</taxon>
        <taxon>Fungi</taxon>
        <taxon>Dikarya</taxon>
        <taxon>Basidiomycota</taxon>
        <taxon>Agaricomycotina</taxon>
        <taxon>Agaricomycetes</taxon>
        <taxon>Agaricomycetidae</taxon>
        <taxon>Agaricales</taxon>
        <taxon>Marasmiineae</taxon>
        <taxon>Mycenaceae</taxon>
        <taxon>Mycena</taxon>
    </lineage>
</organism>
<evidence type="ECO:0000256" key="3">
    <source>
        <dbReference type="ARBA" id="ARBA00022989"/>
    </source>
</evidence>
<gene>
    <name evidence="9" type="ORF">GGX14DRAFT_649038</name>
</gene>
<evidence type="ECO:0000313" key="10">
    <source>
        <dbReference type="Proteomes" id="UP001219525"/>
    </source>
</evidence>
<dbReference type="PANTHER" id="PTHR12297">
    <property type="entry name" value="HYPOXIA-INDUCBILE GENE 1 HIG1 -RELATED"/>
    <property type="match status" value="1"/>
</dbReference>
<name>A0AAD6YN01_9AGAR</name>
<evidence type="ECO:0000256" key="6">
    <source>
        <dbReference type="SAM" id="MobiDB-lite"/>
    </source>
</evidence>
<dbReference type="InterPro" id="IPR007667">
    <property type="entry name" value="Hypoxia_induced_domain"/>
</dbReference>
<evidence type="ECO:0000256" key="2">
    <source>
        <dbReference type="ARBA" id="ARBA00022692"/>
    </source>
</evidence>
<sequence length="185" mass="20512">MSTWNFRLKPVPQVARPFETTGQKFTRKCKENPYVPIGGLLTVGNLVMAILHLARGESRKMNYWLRGRVAMQGITVVALLIGASRMGELDWGPDRVQRTVHWDVRQLLLQEQRTFLARKTAAQLMDDVEAKIYGKGAMAKHSEMMVTGLGPDSDSGKKPRSKGWLGRLSSSTESGSAPKESEAGL</sequence>
<dbReference type="GO" id="GO:0097250">
    <property type="term" value="P:mitochondrial respirasome assembly"/>
    <property type="evidence" value="ECO:0007669"/>
    <property type="project" value="TreeGrafter"/>
</dbReference>
<evidence type="ECO:0000256" key="4">
    <source>
        <dbReference type="ARBA" id="ARBA00023128"/>
    </source>
</evidence>
<dbReference type="PANTHER" id="PTHR12297:SF3">
    <property type="entry name" value="HIG1 DOMAIN FAMILY MEMBER 1A"/>
    <property type="match status" value="1"/>
</dbReference>
<dbReference type="Gene3D" id="6.10.140.1320">
    <property type="match status" value="1"/>
</dbReference>
<comment type="caution">
    <text evidence="9">The sequence shown here is derived from an EMBL/GenBank/DDBJ whole genome shotgun (WGS) entry which is preliminary data.</text>
</comment>
<comment type="subcellular location">
    <subcellularLocation>
        <location evidence="1">Mitochondrion membrane</location>
    </subcellularLocation>
</comment>
<keyword evidence="2 7" id="KW-0812">Transmembrane</keyword>
<dbReference type="InterPro" id="IPR050355">
    <property type="entry name" value="RCF1"/>
</dbReference>
<dbReference type="Pfam" id="PF04588">
    <property type="entry name" value="HIG_1_N"/>
    <property type="match status" value="1"/>
</dbReference>
<feature type="domain" description="HIG1" evidence="8">
    <location>
        <begin position="6"/>
        <end position="97"/>
    </location>
</feature>
<evidence type="ECO:0000313" key="9">
    <source>
        <dbReference type="EMBL" id="KAJ7224224.1"/>
    </source>
</evidence>
<dbReference type="EMBL" id="JARJCW010000005">
    <property type="protein sequence ID" value="KAJ7224224.1"/>
    <property type="molecule type" value="Genomic_DNA"/>
</dbReference>
<dbReference type="PROSITE" id="PS51503">
    <property type="entry name" value="HIG1"/>
    <property type="match status" value="1"/>
</dbReference>
<keyword evidence="5 7" id="KW-0472">Membrane</keyword>
<evidence type="ECO:0000256" key="7">
    <source>
        <dbReference type="SAM" id="Phobius"/>
    </source>
</evidence>
<evidence type="ECO:0000256" key="5">
    <source>
        <dbReference type="ARBA" id="ARBA00023136"/>
    </source>
</evidence>
<dbReference type="GO" id="GO:0031966">
    <property type="term" value="C:mitochondrial membrane"/>
    <property type="evidence" value="ECO:0007669"/>
    <property type="project" value="UniProtKB-SubCell"/>
</dbReference>
<accession>A0AAD6YN01</accession>
<evidence type="ECO:0000256" key="1">
    <source>
        <dbReference type="ARBA" id="ARBA00004325"/>
    </source>
</evidence>
<feature type="transmembrane region" description="Helical" evidence="7">
    <location>
        <begin position="34"/>
        <end position="54"/>
    </location>
</feature>
<dbReference type="AlphaFoldDB" id="A0AAD6YN01"/>
<evidence type="ECO:0000259" key="8">
    <source>
        <dbReference type="PROSITE" id="PS51503"/>
    </source>
</evidence>